<keyword evidence="3" id="KW-0472">Membrane</keyword>
<comment type="caution">
    <text evidence="5">The sequence shown here is derived from an EMBL/GenBank/DDBJ whole genome shotgun (WGS) entry which is preliminary data.</text>
</comment>
<feature type="compositionally biased region" description="Low complexity" evidence="2">
    <location>
        <begin position="73"/>
        <end position="155"/>
    </location>
</feature>
<dbReference type="AlphaFoldDB" id="A0A5N5RM56"/>
<comment type="similarity">
    <text evidence="1">Belongs to the LytR/CpsA/Psr (LCP) family.</text>
</comment>
<feature type="region of interest" description="Disordered" evidence="2">
    <location>
        <begin position="1"/>
        <end position="176"/>
    </location>
</feature>
<organism evidence="5 6">
    <name type="scientific">Bifidobacterium jacchi</name>
    <dbReference type="NCBI Taxonomy" id="2490545"/>
    <lineage>
        <taxon>Bacteria</taxon>
        <taxon>Bacillati</taxon>
        <taxon>Actinomycetota</taxon>
        <taxon>Actinomycetes</taxon>
        <taxon>Bifidobacteriales</taxon>
        <taxon>Bifidobacteriaceae</taxon>
        <taxon>Bifidobacterium</taxon>
    </lineage>
</organism>
<dbReference type="InterPro" id="IPR050922">
    <property type="entry name" value="LytR/CpsA/Psr_CW_biosynth"/>
</dbReference>
<evidence type="ECO:0000256" key="2">
    <source>
        <dbReference type="SAM" id="MobiDB-lite"/>
    </source>
</evidence>
<feature type="domain" description="Cell envelope-related transcriptional attenuator" evidence="4">
    <location>
        <begin position="260"/>
        <end position="402"/>
    </location>
</feature>
<accession>A0A5N5RM56</accession>
<dbReference type="InterPro" id="IPR004474">
    <property type="entry name" value="LytR_CpsA_psr"/>
</dbReference>
<keyword evidence="3" id="KW-0812">Transmembrane</keyword>
<proteinExistence type="inferred from homology"/>
<dbReference type="OrthoDB" id="9782542at2"/>
<gene>
    <name evidence="5" type="ORF">EHS19_01690</name>
</gene>
<evidence type="ECO:0000313" key="6">
    <source>
        <dbReference type="Proteomes" id="UP000326336"/>
    </source>
</evidence>
<evidence type="ECO:0000256" key="3">
    <source>
        <dbReference type="SAM" id="Phobius"/>
    </source>
</evidence>
<protein>
    <submittedName>
        <fullName evidence="5">Transcriptional regulator</fullName>
    </submittedName>
</protein>
<dbReference type="Proteomes" id="UP000326336">
    <property type="component" value="Unassembled WGS sequence"/>
</dbReference>
<keyword evidence="3" id="KW-1133">Transmembrane helix</keyword>
<dbReference type="Pfam" id="PF03816">
    <property type="entry name" value="LytR_cpsA_psr"/>
    <property type="match status" value="1"/>
</dbReference>
<dbReference type="NCBIfam" id="TIGR00350">
    <property type="entry name" value="lytR_cpsA_psr"/>
    <property type="match status" value="1"/>
</dbReference>
<evidence type="ECO:0000256" key="1">
    <source>
        <dbReference type="ARBA" id="ARBA00006068"/>
    </source>
</evidence>
<keyword evidence="6" id="KW-1185">Reference proteome</keyword>
<dbReference type="PANTHER" id="PTHR33392">
    <property type="entry name" value="POLYISOPRENYL-TEICHOIC ACID--PEPTIDOGLYCAN TEICHOIC ACID TRANSFERASE TAGU"/>
    <property type="match status" value="1"/>
</dbReference>
<sequence>MTGFDGNGTQGNPPSFIPSSGRHRPAPQSSRLDQPSADPSAQPASAGAGAPPSFPSTTGRHAASAPTYPPSSAPSGTPSMAPSIAPSQSFQPQSFQPQSQSAPQSIPQSIPPRRAPRRSAGSSRNASASPASAASRMLSGTGPTGSAAPAAPAGPWQGGALPGTAQPGAPLQGPGAAPVAVKRRRRALPIVLCTLALLVALLVAAVFGALGWVNGRLNKSDWLTGKSDTSGATSWLILGSDERDGSSAPGAGDDTVTGYRTDTILVLTKPKSGPSSLISIPRDSLVQLDGQYMKINAVAQLYGGKQLVGQVEQITGQKIDHVAQIKFGGLESVVDALGGITLCYDQTVNDPQSGLDWKAGCHEADGATALAFSRMRYSDAQGDFGRAARQRQVIGAIMKKALSAGTLANPAVVAATADATLKAITVDNDTNASTLLSMGLAFRDATGDNGISGSLYWTDPGYYVEGVGSSVLLDDTKNLALFSQLAEGTHKAGAVGTLAES</sequence>
<evidence type="ECO:0000259" key="4">
    <source>
        <dbReference type="Pfam" id="PF03816"/>
    </source>
</evidence>
<dbReference type="EMBL" id="RQSP01000003">
    <property type="protein sequence ID" value="KAB5608422.1"/>
    <property type="molecule type" value="Genomic_DNA"/>
</dbReference>
<reference evidence="5 6" key="1">
    <citation type="journal article" date="2019" name="Int. J. Syst. Evol. Microbiol.">
        <title>Bifidobacterium jacchi sp. nov., isolated from the faeces of a baby common marmoset (Callithrix jacchus).</title>
        <authorList>
            <person name="Modesto M."/>
            <person name="Watanabe K."/>
            <person name="Arita M."/>
            <person name="Satti M."/>
            <person name="Oki K."/>
            <person name="Sciavilla P."/>
            <person name="Patavino C."/>
            <person name="Camma C."/>
            <person name="Michelini S."/>
            <person name="Sgorbati B."/>
            <person name="Mattarelli P."/>
        </authorList>
    </citation>
    <scope>NUCLEOTIDE SEQUENCE [LARGE SCALE GENOMIC DNA]</scope>
    <source>
        <strain evidence="5 6">MRM 9.3</strain>
    </source>
</reference>
<feature type="compositionally biased region" description="Low complexity" evidence="2">
    <location>
        <begin position="33"/>
        <end position="51"/>
    </location>
</feature>
<name>A0A5N5RM56_9BIFI</name>
<feature type="compositionally biased region" description="Low complexity" evidence="2">
    <location>
        <begin position="162"/>
        <end position="176"/>
    </location>
</feature>
<dbReference type="PANTHER" id="PTHR33392:SF6">
    <property type="entry name" value="POLYISOPRENYL-TEICHOIC ACID--PEPTIDOGLYCAN TEICHOIC ACID TRANSFERASE TAGU"/>
    <property type="match status" value="1"/>
</dbReference>
<feature type="transmembrane region" description="Helical" evidence="3">
    <location>
        <begin position="190"/>
        <end position="213"/>
    </location>
</feature>
<evidence type="ECO:0000313" key="5">
    <source>
        <dbReference type="EMBL" id="KAB5608422.1"/>
    </source>
</evidence>
<dbReference type="Gene3D" id="3.40.630.190">
    <property type="entry name" value="LCP protein"/>
    <property type="match status" value="1"/>
</dbReference>